<dbReference type="AlphaFoldDB" id="A0A5E4CR08"/>
<sequence length="192" mass="20723">MPGNDVRRSHSSVRTTTKQCSGHPQQLLSKCQRQSQSKKLEIYQAEGLGAVPWSPTFSLSVLRNLATASCFSPPTPAPHPTPIPPTPKSEKTKYCCGQPYSRQSPCGQTWNNTYILNGRSAASEPVCKDCLRFPACRPSFPESMPRSHTFTLLSLCGANTHENAQGSVLNLLSSSQVCFHPVVSEGASGSSS</sequence>
<name>A0A5E4CR08_MARMO</name>
<organism evidence="3">
    <name type="scientific">Marmota monax</name>
    <name type="common">Woodchuck</name>
    <dbReference type="NCBI Taxonomy" id="9995"/>
    <lineage>
        <taxon>Eukaryota</taxon>
        <taxon>Metazoa</taxon>
        <taxon>Chordata</taxon>
        <taxon>Craniata</taxon>
        <taxon>Vertebrata</taxon>
        <taxon>Euteleostomi</taxon>
        <taxon>Mammalia</taxon>
        <taxon>Eutheria</taxon>
        <taxon>Euarchontoglires</taxon>
        <taxon>Glires</taxon>
        <taxon>Rodentia</taxon>
        <taxon>Sciuromorpha</taxon>
        <taxon>Sciuridae</taxon>
        <taxon>Xerinae</taxon>
        <taxon>Marmotini</taxon>
        <taxon>Marmota</taxon>
    </lineage>
</organism>
<feature type="compositionally biased region" description="Polar residues" evidence="1">
    <location>
        <begin position="12"/>
        <end position="31"/>
    </location>
</feature>
<dbReference type="EMBL" id="WJEC01001618">
    <property type="protein sequence ID" value="KAF7478479.1"/>
    <property type="molecule type" value="Genomic_DNA"/>
</dbReference>
<reference evidence="3" key="1">
    <citation type="submission" date="2019-04" db="EMBL/GenBank/DDBJ databases">
        <authorList>
            <person name="Alioto T."/>
            <person name="Alioto T."/>
        </authorList>
    </citation>
    <scope>NUCLEOTIDE SEQUENCE [LARGE SCALE GENOMIC DNA]</scope>
</reference>
<dbReference type="Proteomes" id="UP000662637">
    <property type="component" value="Unassembled WGS sequence"/>
</dbReference>
<proteinExistence type="predicted"/>
<dbReference type="EMBL" id="CABDUW010001828">
    <property type="protein sequence ID" value="VTJ84234.1"/>
    <property type="molecule type" value="Genomic_DNA"/>
</dbReference>
<feature type="region of interest" description="Disordered" evidence="1">
    <location>
        <begin position="1"/>
        <end position="31"/>
    </location>
</feature>
<protein>
    <submittedName>
        <fullName evidence="3">Uncharacterized protein</fullName>
    </submittedName>
</protein>
<evidence type="ECO:0000256" key="1">
    <source>
        <dbReference type="SAM" id="MobiDB-lite"/>
    </source>
</evidence>
<accession>A0A5E4CR08</accession>
<gene>
    <name evidence="2" type="ORF">GHT09_010457</name>
    <name evidence="3" type="ORF">MONAX_5E005521</name>
</gene>
<evidence type="ECO:0000313" key="3">
    <source>
        <dbReference type="EMBL" id="VTJ84234.1"/>
    </source>
</evidence>
<evidence type="ECO:0000313" key="2">
    <source>
        <dbReference type="EMBL" id="KAF7478479.1"/>
    </source>
</evidence>
<reference evidence="2" key="2">
    <citation type="submission" date="2020-08" db="EMBL/GenBank/DDBJ databases">
        <authorList>
            <person name="Shumante A."/>
            <person name="Zimin A.V."/>
            <person name="Puiu D."/>
            <person name="Salzberg S.L."/>
        </authorList>
    </citation>
    <scope>NUCLEOTIDE SEQUENCE</scope>
    <source>
        <strain evidence="2">WC2-LM</strain>
        <tissue evidence="2">Liver</tissue>
    </source>
</reference>